<feature type="non-terminal residue" evidence="1">
    <location>
        <position position="1"/>
    </location>
</feature>
<feature type="non-terminal residue" evidence="1">
    <location>
        <position position="8"/>
    </location>
</feature>
<organism evidence="2">
    <name type="scientific">Harpegnathos saltator</name>
    <name type="common">Jerdon's jumping ant</name>
    <dbReference type="NCBI Taxonomy" id="610380"/>
    <lineage>
        <taxon>Eukaryota</taxon>
        <taxon>Metazoa</taxon>
        <taxon>Ecdysozoa</taxon>
        <taxon>Arthropoda</taxon>
        <taxon>Hexapoda</taxon>
        <taxon>Insecta</taxon>
        <taxon>Pterygota</taxon>
        <taxon>Neoptera</taxon>
        <taxon>Endopterygota</taxon>
        <taxon>Hymenoptera</taxon>
        <taxon>Apocrita</taxon>
        <taxon>Aculeata</taxon>
        <taxon>Formicoidea</taxon>
        <taxon>Formicidae</taxon>
        <taxon>Ponerinae</taxon>
        <taxon>Ponerini</taxon>
        <taxon>Harpegnathos</taxon>
    </lineage>
</organism>
<reference evidence="1 2" key="1">
    <citation type="journal article" date="2010" name="Science">
        <title>Genomic comparison of the ants Camponotus floridanus and Harpegnathos saltator.</title>
        <authorList>
            <person name="Bonasio R."/>
            <person name="Zhang G."/>
            <person name="Ye C."/>
            <person name="Mutti N.S."/>
            <person name="Fang X."/>
            <person name="Qin N."/>
            <person name="Donahue G."/>
            <person name="Yang P."/>
            <person name="Li Q."/>
            <person name="Li C."/>
            <person name="Zhang P."/>
            <person name="Huang Z."/>
            <person name="Berger S.L."/>
            <person name="Reinberg D."/>
            <person name="Wang J."/>
            <person name="Liebig J."/>
        </authorList>
    </citation>
    <scope>NUCLEOTIDE SEQUENCE [LARGE SCALE GENOMIC DNA]</scope>
    <source>
        <strain evidence="1 2">R22 G/1</strain>
    </source>
</reference>
<dbReference type="EMBL" id="GL450612">
    <property type="protein sequence ID" value="EFN80744.1"/>
    <property type="molecule type" value="Genomic_DNA"/>
</dbReference>
<accession>E2BU89</accession>
<keyword evidence="2" id="KW-1185">Reference proteome</keyword>
<proteinExistence type="predicted"/>
<gene>
    <name evidence="1" type="ORF">EAI_09088</name>
</gene>
<dbReference type="InParanoid" id="E2BU89"/>
<protein>
    <submittedName>
        <fullName evidence="1">Uncharacterized protein</fullName>
    </submittedName>
</protein>
<name>E2BU89_HARSA</name>
<dbReference type="Proteomes" id="UP000008237">
    <property type="component" value="Unassembled WGS sequence"/>
</dbReference>
<evidence type="ECO:0000313" key="2">
    <source>
        <dbReference type="Proteomes" id="UP000008237"/>
    </source>
</evidence>
<sequence>PHISHRST</sequence>
<evidence type="ECO:0000313" key="1">
    <source>
        <dbReference type="EMBL" id="EFN80744.1"/>
    </source>
</evidence>